<proteinExistence type="inferred from homology"/>
<dbReference type="GO" id="GO:0045505">
    <property type="term" value="F:dynein intermediate chain binding"/>
    <property type="evidence" value="ECO:0007669"/>
    <property type="project" value="InterPro"/>
</dbReference>
<dbReference type="Gene3D" id="1.20.920.20">
    <property type="match status" value="1"/>
</dbReference>
<reference evidence="3 4" key="1">
    <citation type="submission" date="2017-12" db="EMBL/GenBank/DDBJ databases">
        <title>Hemimetabolous genomes reveal molecular basis of termite eusociality.</title>
        <authorList>
            <person name="Harrison M.C."/>
            <person name="Jongepier E."/>
            <person name="Robertson H.M."/>
            <person name="Arning N."/>
            <person name="Bitard-Feildel T."/>
            <person name="Chao H."/>
            <person name="Childers C.P."/>
            <person name="Dinh H."/>
            <person name="Doddapaneni H."/>
            <person name="Dugan S."/>
            <person name="Gowin J."/>
            <person name="Greiner C."/>
            <person name="Han Y."/>
            <person name="Hu H."/>
            <person name="Hughes D.S.T."/>
            <person name="Huylmans A.-K."/>
            <person name="Kemena C."/>
            <person name="Kremer L.P.M."/>
            <person name="Lee S.L."/>
            <person name="Lopez-Ezquerra A."/>
            <person name="Mallet L."/>
            <person name="Monroy-Kuhn J.M."/>
            <person name="Moser A."/>
            <person name="Murali S.C."/>
            <person name="Muzny D.M."/>
            <person name="Otani S."/>
            <person name="Piulachs M.-D."/>
            <person name="Poelchau M."/>
            <person name="Qu J."/>
            <person name="Schaub F."/>
            <person name="Wada-Katsumata A."/>
            <person name="Worley K.C."/>
            <person name="Xie Q."/>
            <person name="Ylla G."/>
            <person name="Poulsen M."/>
            <person name="Gibbs R.A."/>
            <person name="Schal C."/>
            <person name="Richards S."/>
            <person name="Belles X."/>
            <person name="Korb J."/>
            <person name="Bornberg-Bauer E."/>
        </authorList>
    </citation>
    <scope>NUCLEOTIDE SEQUENCE [LARGE SCALE GENOMIC DNA]</scope>
    <source>
        <tissue evidence="3">Whole body</tissue>
    </source>
</reference>
<evidence type="ECO:0000259" key="2">
    <source>
        <dbReference type="Pfam" id="PF12780"/>
    </source>
</evidence>
<dbReference type="Pfam" id="PF12780">
    <property type="entry name" value="AAA_8"/>
    <property type="match status" value="1"/>
</dbReference>
<evidence type="ECO:0000313" key="3">
    <source>
        <dbReference type="EMBL" id="PNF33906.1"/>
    </source>
</evidence>
<dbReference type="Proteomes" id="UP000235965">
    <property type="component" value="Unassembled WGS sequence"/>
</dbReference>
<dbReference type="AlphaFoldDB" id="A0A2J7QZA4"/>
<dbReference type="InterPro" id="IPR024317">
    <property type="entry name" value="Dynein_heavy_chain_D4_dom"/>
</dbReference>
<organism evidence="3 4">
    <name type="scientific">Cryptotermes secundus</name>
    <dbReference type="NCBI Taxonomy" id="105785"/>
    <lineage>
        <taxon>Eukaryota</taxon>
        <taxon>Metazoa</taxon>
        <taxon>Ecdysozoa</taxon>
        <taxon>Arthropoda</taxon>
        <taxon>Hexapoda</taxon>
        <taxon>Insecta</taxon>
        <taxon>Pterygota</taxon>
        <taxon>Neoptera</taxon>
        <taxon>Polyneoptera</taxon>
        <taxon>Dictyoptera</taxon>
        <taxon>Blattodea</taxon>
        <taxon>Blattoidea</taxon>
        <taxon>Termitoidae</taxon>
        <taxon>Kalotermitidae</taxon>
        <taxon>Cryptotermitinae</taxon>
        <taxon>Cryptotermes</taxon>
    </lineage>
</organism>
<gene>
    <name evidence="3" type="ORF">B7P43_G06493</name>
</gene>
<dbReference type="PANTHER" id="PTHR22878">
    <property type="entry name" value="DYNEIN HEAVY CHAIN 6, AXONEMAL-LIKE-RELATED"/>
    <property type="match status" value="1"/>
</dbReference>
<dbReference type="OrthoDB" id="447173at2759"/>
<evidence type="ECO:0000313" key="4">
    <source>
        <dbReference type="Proteomes" id="UP000235965"/>
    </source>
</evidence>
<comment type="similarity">
    <text evidence="1">Belongs to the dynein heavy chain family.</text>
</comment>
<evidence type="ECO:0000256" key="1">
    <source>
        <dbReference type="ARBA" id="ARBA00008887"/>
    </source>
</evidence>
<dbReference type="InterPro" id="IPR026983">
    <property type="entry name" value="DHC"/>
</dbReference>
<dbReference type="GO" id="GO:0007018">
    <property type="term" value="P:microtubule-based movement"/>
    <property type="evidence" value="ECO:0007669"/>
    <property type="project" value="InterPro"/>
</dbReference>
<dbReference type="GO" id="GO:0030286">
    <property type="term" value="C:dynein complex"/>
    <property type="evidence" value="ECO:0007669"/>
    <property type="project" value="InterPro"/>
</dbReference>
<sequence length="163" mass="18662">MNADCGFMAAELKYFQAWPDDALLAVSTHFFADVELTEKERDACITMCQEFHTSTQELSVEFFKRLGRYNYVTPMSYLELINTFKDLLSKKRQEVLMGKSRYEVGIEKLDSAAGEVSVMQEELVALQPQLVVAANQVQEMVAKVEKESLDVAEERIFFIKNIL</sequence>
<protein>
    <recommendedName>
        <fullName evidence="2">Dynein heavy chain AAA module D4 domain-containing protein</fullName>
    </recommendedName>
</protein>
<name>A0A2J7QZA4_9NEOP</name>
<accession>A0A2J7QZA4</accession>
<dbReference type="EMBL" id="NEVH01009071">
    <property type="protein sequence ID" value="PNF33906.1"/>
    <property type="molecule type" value="Genomic_DNA"/>
</dbReference>
<comment type="caution">
    <text evidence="3">The sequence shown here is derived from an EMBL/GenBank/DDBJ whole genome shotgun (WGS) entry which is preliminary data.</text>
</comment>
<dbReference type="GO" id="GO:0051959">
    <property type="term" value="F:dynein light intermediate chain binding"/>
    <property type="evidence" value="ECO:0007669"/>
    <property type="project" value="InterPro"/>
</dbReference>
<keyword evidence="4" id="KW-1185">Reference proteome</keyword>
<feature type="domain" description="Dynein heavy chain AAA module D4" evidence="2">
    <location>
        <begin position="11"/>
        <end position="87"/>
    </location>
</feature>
<dbReference type="PANTHER" id="PTHR22878:SF66">
    <property type="entry name" value="DYNEIN AXONEMAL HEAVY CHAIN 7"/>
    <property type="match status" value="1"/>
</dbReference>